<dbReference type="PANTHER" id="PTHR36617:SF15">
    <property type="entry name" value="REVERSE TRANSCRIPTASE ZINC-BINDING DOMAIN-CONTAINING PROTEIN"/>
    <property type="match status" value="1"/>
</dbReference>
<accession>A0A438IWZ1</accession>
<protein>
    <recommendedName>
        <fullName evidence="1">Reverse transcriptase zinc-binding domain-containing protein</fullName>
    </recommendedName>
</protein>
<feature type="domain" description="Reverse transcriptase zinc-binding" evidence="1">
    <location>
        <begin position="124"/>
        <end position="203"/>
    </location>
</feature>
<dbReference type="EMBL" id="QGNW01000078">
    <property type="protein sequence ID" value="RVX01015.1"/>
    <property type="molecule type" value="Genomic_DNA"/>
</dbReference>
<dbReference type="PANTHER" id="PTHR36617">
    <property type="entry name" value="PROTEIN, PUTATIVE-RELATED"/>
    <property type="match status" value="1"/>
</dbReference>
<dbReference type="Proteomes" id="UP000288805">
    <property type="component" value="Unassembled WGS sequence"/>
</dbReference>
<dbReference type="InterPro" id="IPR026960">
    <property type="entry name" value="RVT-Znf"/>
</dbReference>
<organism evidence="2 3">
    <name type="scientific">Vitis vinifera</name>
    <name type="common">Grape</name>
    <dbReference type="NCBI Taxonomy" id="29760"/>
    <lineage>
        <taxon>Eukaryota</taxon>
        <taxon>Viridiplantae</taxon>
        <taxon>Streptophyta</taxon>
        <taxon>Embryophyta</taxon>
        <taxon>Tracheophyta</taxon>
        <taxon>Spermatophyta</taxon>
        <taxon>Magnoliopsida</taxon>
        <taxon>eudicotyledons</taxon>
        <taxon>Gunneridae</taxon>
        <taxon>Pentapetalae</taxon>
        <taxon>rosids</taxon>
        <taxon>Vitales</taxon>
        <taxon>Vitaceae</taxon>
        <taxon>Viteae</taxon>
        <taxon>Vitis</taxon>
    </lineage>
</organism>
<comment type="caution">
    <text evidence="2">The sequence shown here is derived from an EMBL/GenBank/DDBJ whole genome shotgun (WGS) entry which is preliminary data.</text>
</comment>
<dbReference type="AlphaFoldDB" id="A0A438IWZ1"/>
<reference evidence="2 3" key="1">
    <citation type="journal article" date="2018" name="PLoS Genet.">
        <title>Population sequencing reveals clonal diversity and ancestral inbreeding in the grapevine cultivar Chardonnay.</title>
        <authorList>
            <person name="Roach M.J."/>
            <person name="Johnson D.L."/>
            <person name="Bohlmann J."/>
            <person name="van Vuuren H.J."/>
            <person name="Jones S.J."/>
            <person name="Pretorius I.S."/>
            <person name="Schmidt S.A."/>
            <person name="Borneman A.R."/>
        </authorList>
    </citation>
    <scope>NUCLEOTIDE SEQUENCE [LARGE SCALE GENOMIC DNA]</scope>
    <source>
        <strain evidence="3">cv. Chardonnay</strain>
        <tissue evidence="2">Leaf</tissue>
    </source>
</reference>
<proteinExistence type="predicted"/>
<dbReference type="Gramene" id="Vitis15g00977.t01">
    <property type="protein sequence ID" value="Vitis15g00977.t01.CDS"/>
    <property type="gene ID" value="Vitis15g00977"/>
</dbReference>
<name>A0A438IWZ1_VITVI</name>
<dbReference type="Pfam" id="PF13966">
    <property type="entry name" value="zf-RVT"/>
    <property type="match status" value="1"/>
</dbReference>
<evidence type="ECO:0000313" key="3">
    <source>
        <dbReference type="Proteomes" id="UP000288805"/>
    </source>
</evidence>
<evidence type="ECO:0000259" key="1">
    <source>
        <dbReference type="Pfam" id="PF13966"/>
    </source>
</evidence>
<evidence type="ECO:0000313" key="2">
    <source>
        <dbReference type="EMBL" id="RVX01015.1"/>
    </source>
</evidence>
<sequence length="205" mass="24132">MREGHGVGLWKEIRKEGSLLHNKIVFSMGDGRRVRFWKDKWCGSDALCNSFPSLYALAASKEAWVAEIWDSTSEEGDWNPWFSKPFNDWQVEMVERFLLKIQGKRLISDLENRVLWKETKDEKFSVKSLYSALELRYAILFPRSIIWSSYVPTKMGFFAWEASWGNVLTLDQLKRWSMANRCFLCCVEEKSIDYILIYCTKARVL</sequence>
<gene>
    <name evidence="2" type="ORF">CK203_022822</name>
</gene>